<dbReference type="RefSeq" id="WP_125655503.1">
    <property type="nucleotide sequence ID" value="NZ_AP019308.1"/>
</dbReference>
<evidence type="ECO:0000313" key="2">
    <source>
        <dbReference type="Proteomes" id="UP000275368"/>
    </source>
</evidence>
<proteinExistence type="predicted"/>
<dbReference type="EMBL" id="AP019308">
    <property type="protein sequence ID" value="BBH20451.1"/>
    <property type="molecule type" value="Genomic_DNA"/>
</dbReference>
<protein>
    <submittedName>
        <fullName evidence="1">SecC motif-containing protein</fullName>
    </submittedName>
</protein>
<dbReference type="KEGG" id="pbk:Back11_17960"/>
<dbReference type="Proteomes" id="UP000275368">
    <property type="component" value="Chromosome"/>
</dbReference>
<organism evidence="1 2">
    <name type="scientific">Paenibacillus baekrokdamisoli</name>
    <dbReference type="NCBI Taxonomy" id="1712516"/>
    <lineage>
        <taxon>Bacteria</taxon>
        <taxon>Bacillati</taxon>
        <taxon>Bacillota</taxon>
        <taxon>Bacilli</taxon>
        <taxon>Bacillales</taxon>
        <taxon>Paenibacillaceae</taxon>
        <taxon>Paenibacillus</taxon>
    </lineage>
</organism>
<evidence type="ECO:0000313" key="1">
    <source>
        <dbReference type="EMBL" id="BBH20451.1"/>
    </source>
</evidence>
<dbReference type="AlphaFoldDB" id="A0A3G9J3S4"/>
<gene>
    <name evidence="1" type="ORF">Back11_17960</name>
</gene>
<reference evidence="1 2" key="1">
    <citation type="submission" date="2018-11" db="EMBL/GenBank/DDBJ databases">
        <title>Complete genome sequence of Paenibacillus baekrokdamisoli strain KCTC 33723.</title>
        <authorList>
            <person name="Kang S.W."/>
            <person name="Lee K.C."/>
            <person name="Kim K.K."/>
            <person name="Kim J.S."/>
            <person name="Kim D.S."/>
            <person name="Ko S.H."/>
            <person name="Yang S.H."/>
            <person name="Lee J.S."/>
        </authorList>
    </citation>
    <scope>NUCLEOTIDE SEQUENCE [LARGE SCALE GENOMIC DNA]</scope>
    <source>
        <strain evidence="1 2">KCTC 33723</strain>
    </source>
</reference>
<accession>A0A3G9J3S4</accession>
<sequence>MTKDPLDSRIMKESYNKIRKQSIWKACFHHDNECSNEIIKAHSIQNNKILNKISRDGNVMQFELEIGNPFGSKMKKEGRKKVSTFTGFCGYHDAKLFSPIENYDYQPGNKEQELIFAYRSLAKEYHAKQTCLKMTQNIISLLDNGQFSEVNKIFERKKPSIEQINYLYEIMGIQGQGFAAALFKYENYRVAFENNMKNKKYHNLVTNVIVFDEEYHLAASSLINIVTDFSGKIINDLTRLDAYLAPLFINVFPQDGKTYVLMSHYRRDKERYKFLEQINKYSIAHKKIVLSNILVKYVENIAFSPTRWEELPLKRQEEINRIFAETTNLKGETLVSFHDLNVFI</sequence>
<name>A0A3G9J3S4_9BACL</name>
<keyword evidence="2" id="KW-1185">Reference proteome</keyword>
<dbReference type="OrthoDB" id="583051at2"/>